<dbReference type="RefSeq" id="WP_132940066.1">
    <property type="nucleotide sequence ID" value="NZ_CP119676.1"/>
</dbReference>
<evidence type="ECO:0000313" key="1">
    <source>
        <dbReference type="EMBL" id="TCS60370.1"/>
    </source>
</evidence>
<organism evidence="1 2">
    <name type="scientific">Varunaivibrio sulfuroxidans</name>
    <dbReference type="NCBI Taxonomy" id="1773489"/>
    <lineage>
        <taxon>Bacteria</taxon>
        <taxon>Pseudomonadati</taxon>
        <taxon>Pseudomonadota</taxon>
        <taxon>Alphaproteobacteria</taxon>
        <taxon>Rhodospirillales</taxon>
        <taxon>Magnetovibrionaceae</taxon>
        <taxon>Varunaivibrio</taxon>
    </lineage>
</organism>
<accession>A0A4R3J7D1</accession>
<name>A0A4R3J7D1_9PROT</name>
<evidence type="ECO:0000313" key="2">
    <source>
        <dbReference type="Proteomes" id="UP000295304"/>
    </source>
</evidence>
<proteinExistence type="predicted"/>
<sequence>MRKVTYFSAGTVADFTIPDDRFQEFLKSEGQFERYGEDDLTKARDVLDAFMARARATADAHHGGAEILAACFIWNFFNTNPEEERLITDDIVIIDLDGDLNTVEYAAARDIQIEPGH</sequence>
<dbReference type="Proteomes" id="UP000295304">
    <property type="component" value="Unassembled WGS sequence"/>
</dbReference>
<protein>
    <submittedName>
        <fullName evidence="1">Uncharacterized protein</fullName>
    </submittedName>
</protein>
<keyword evidence="2" id="KW-1185">Reference proteome</keyword>
<gene>
    <name evidence="1" type="ORF">EDD55_11171</name>
</gene>
<dbReference type="OrthoDB" id="7363920at2"/>
<reference evidence="1 2" key="1">
    <citation type="submission" date="2019-03" db="EMBL/GenBank/DDBJ databases">
        <title>Genomic Encyclopedia of Type Strains, Phase IV (KMG-IV): sequencing the most valuable type-strain genomes for metagenomic binning, comparative biology and taxonomic classification.</title>
        <authorList>
            <person name="Goeker M."/>
        </authorList>
    </citation>
    <scope>NUCLEOTIDE SEQUENCE [LARGE SCALE GENOMIC DNA]</scope>
    <source>
        <strain evidence="1 2">DSM 101688</strain>
    </source>
</reference>
<dbReference type="AlphaFoldDB" id="A0A4R3J7D1"/>
<comment type="caution">
    <text evidence="1">The sequence shown here is derived from an EMBL/GenBank/DDBJ whole genome shotgun (WGS) entry which is preliminary data.</text>
</comment>
<dbReference type="EMBL" id="SLZW01000011">
    <property type="protein sequence ID" value="TCS60370.1"/>
    <property type="molecule type" value="Genomic_DNA"/>
</dbReference>